<proteinExistence type="predicted"/>
<organism evidence="3 4">
    <name type="scientific">Pseudaquabacterium rugosum</name>
    <dbReference type="NCBI Taxonomy" id="2984194"/>
    <lineage>
        <taxon>Bacteria</taxon>
        <taxon>Pseudomonadati</taxon>
        <taxon>Pseudomonadota</taxon>
        <taxon>Betaproteobacteria</taxon>
        <taxon>Burkholderiales</taxon>
        <taxon>Sphaerotilaceae</taxon>
        <taxon>Pseudaquabacterium</taxon>
    </lineage>
</organism>
<protein>
    <submittedName>
        <fullName evidence="3">MBL fold metallo-hydrolase</fullName>
    </submittedName>
</protein>
<dbReference type="CDD" id="cd07739">
    <property type="entry name" value="metallo-hydrolase-like_MBL-fold"/>
    <property type="match status" value="1"/>
</dbReference>
<evidence type="ECO:0000259" key="2">
    <source>
        <dbReference type="SMART" id="SM00849"/>
    </source>
</evidence>
<dbReference type="PANTHER" id="PTHR42951">
    <property type="entry name" value="METALLO-BETA-LACTAMASE DOMAIN-CONTAINING"/>
    <property type="match status" value="1"/>
</dbReference>
<dbReference type="SMART" id="SM00849">
    <property type="entry name" value="Lactamase_B"/>
    <property type="match status" value="1"/>
</dbReference>
<name>A0ABU9B7Q5_9BURK</name>
<dbReference type="InterPro" id="IPR036866">
    <property type="entry name" value="RibonucZ/Hydroxyglut_hydro"/>
</dbReference>
<evidence type="ECO:0000313" key="3">
    <source>
        <dbReference type="EMBL" id="MEK8025913.1"/>
    </source>
</evidence>
<dbReference type="InterPro" id="IPR050855">
    <property type="entry name" value="NDM-1-like"/>
</dbReference>
<dbReference type="Pfam" id="PF00753">
    <property type="entry name" value="Lactamase_B"/>
    <property type="match status" value="1"/>
</dbReference>
<reference evidence="3 4" key="1">
    <citation type="submission" date="2024-04" db="EMBL/GenBank/DDBJ databases">
        <title>Novel species of the genus Ideonella isolated from streams.</title>
        <authorList>
            <person name="Lu H."/>
        </authorList>
    </citation>
    <scope>NUCLEOTIDE SEQUENCE [LARGE SCALE GENOMIC DNA]</scope>
    <source>
        <strain evidence="3 4">BYS139W</strain>
    </source>
</reference>
<dbReference type="EMBL" id="JBBUTF010000006">
    <property type="protein sequence ID" value="MEK8025913.1"/>
    <property type="molecule type" value="Genomic_DNA"/>
</dbReference>
<feature type="chain" id="PRO_5045649035" evidence="1">
    <location>
        <begin position="36"/>
        <end position="313"/>
    </location>
</feature>
<sequence length="313" mass="33368">MSTPLPRRHLLQAALATATAAAGITATALPLASHAAQPITTGGAPLTLTVHNPAADGIFPVNSVLVSGPTEAVLIDAQFQRKDAQALVRLIQASGKRLTTILISHGDPDYYFGLDVLQAAFPQARIVATAETVAHIQASKDAKLAYWGPILKDDAPQTLVVPQVLSGHRLTVDGQTLEITGPEATRRVVWIPSLRAVVGGIPVLARIHVWMADTQSPASRQAWRGTLRAIEALRPAVIVPGHELPAADGRPSRDLSALRFTRDYLDAFETEAARARDAAGLIAAMQRRYPDLGEVSSLEISAKVIKGEMAWPQ</sequence>
<keyword evidence="4" id="KW-1185">Reference proteome</keyword>
<dbReference type="PROSITE" id="PS51318">
    <property type="entry name" value="TAT"/>
    <property type="match status" value="1"/>
</dbReference>
<feature type="domain" description="Metallo-beta-lactamase" evidence="2">
    <location>
        <begin position="60"/>
        <end position="242"/>
    </location>
</feature>
<dbReference type="InterPro" id="IPR001279">
    <property type="entry name" value="Metallo-B-lactamas"/>
</dbReference>
<comment type="caution">
    <text evidence="3">The sequence shown here is derived from an EMBL/GenBank/DDBJ whole genome shotgun (WGS) entry which is preliminary data.</text>
</comment>
<dbReference type="RefSeq" id="WP_341373698.1">
    <property type="nucleotide sequence ID" value="NZ_JBBUTF010000006.1"/>
</dbReference>
<accession>A0ABU9B7Q5</accession>
<dbReference type="SUPFAM" id="SSF56281">
    <property type="entry name" value="Metallo-hydrolase/oxidoreductase"/>
    <property type="match status" value="1"/>
</dbReference>
<dbReference type="Proteomes" id="UP001368500">
    <property type="component" value="Unassembled WGS sequence"/>
</dbReference>
<dbReference type="PANTHER" id="PTHR42951:SF14">
    <property type="entry name" value="METALLO-BETA-LACTAMASE SUPERFAMILY PROTEIN"/>
    <property type="match status" value="1"/>
</dbReference>
<evidence type="ECO:0000313" key="4">
    <source>
        <dbReference type="Proteomes" id="UP001368500"/>
    </source>
</evidence>
<keyword evidence="1" id="KW-0732">Signal</keyword>
<dbReference type="InterPro" id="IPR006311">
    <property type="entry name" value="TAT_signal"/>
</dbReference>
<feature type="signal peptide" evidence="1">
    <location>
        <begin position="1"/>
        <end position="35"/>
    </location>
</feature>
<gene>
    <name evidence="3" type="ORF">AACH11_08060</name>
</gene>
<dbReference type="Gene3D" id="3.60.15.10">
    <property type="entry name" value="Ribonuclease Z/Hydroxyacylglutathione hydrolase-like"/>
    <property type="match status" value="1"/>
</dbReference>
<evidence type="ECO:0000256" key="1">
    <source>
        <dbReference type="SAM" id="SignalP"/>
    </source>
</evidence>